<feature type="transmembrane region" description="Helical" evidence="1">
    <location>
        <begin position="173"/>
        <end position="190"/>
    </location>
</feature>
<evidence type="ECO:0000313" key="4">
    <source>
        <dbReference type="WBParaSite" id="BTMF_0000450801-mRNA-1"/>
    </source>
</evidence>
<evidence type="ECO:0000256" key="1">
    <source>
        <dbReference type="SAM" id="Phobius"/>
    </source>
</evidence>
<dbReference type="STRING" id="42155.A0A0R3QDS2"/>
<dbReference type="EMBL" id="UZAG01003561">
    <property type="protein sequence ID" value="VDO15536.1"/>
    <property type="molecule type" value="Genomic_DNA"/>
</dbReference>
<dbReference type="WBParaSite" id="BTMF_0000450801-mRNA-1">
    <property type="protein sequence ID" value="BTMF_0000450801-mRNA-1"/>
    <property type="gene ID" value="BTMF_0000450801"/>
</dbReference>
<keyword evidence="1" id="KW-1133">Transmembrane helix</keyword>
<organism evidence="4">
    <name type="scientific">Brugia timori</name>
    <dbReference type="NCBI Taxonomy" id="42155"/>
    <lineage>
        <taxon>Eukaryota</taxon>
        <taxon>Metazoa</taxon>
        <taxon>Ecdysozoa</taxon>
        <taxon>Nematoda</taxon>
        <taxon>Chromadorea</taxon>
        <taxon>Rhabditida</taxon>
        <taxon>Spirurina</taxon>
        <taxon>Spiruromorpha</taxon>
        <taxon>Filarioidea</taxon>
        <taxon>Onchocercidae</taxon>
        <taxon>Brugia</taxon>
    </lineage>
</organism>
<gene>
    <name evidence="2" type="ORF">BTMF_LOCUS3804</name>
</gene>
<evidence type="ECO:0000313" key="3">
    <source>
        <dbReference type="Proteomes" id="UP000280834"/>
    </source>
</evidence>
<keyword evidence="1" id="KW-0472">Membrane</keyword>
<reference evidence="2 3" key="2">
    <citation type="submission" date="2018-11" db="EMBL/GenBank/DDBJ databases">
        <authorList>
            <consortium name="Pathogen Informatics"/>
        </authorList>
    </citation>
    <scope>NUCLEOTIDE SEQUENCE [LARGE SCALE GENOMIC DNA]</scope>
</reference>
<keyword evidence="1" id="KW-0812">Transmembrane</keyword>
<proteinExistence type="predicted"/>
<keyword evidence="3" id="KW-1185">Reference proteome</keyword>
<dbReference type="Proteomes" id="UP000280834">
    <property type="component" value="Unassembled WGS sequence"/>
</dbReference>
<accession>A0A0R3QDS2</accession>
<sequence>MEWNFRCRHLQSLVNKLVSLLVVSPNMRINRLLVSALLRLVSCRRKLMHRLKSIVERKLPLNIKNSLNYAISELEAMEFLDSPFDSFHSFGSHSIALLPSLIQKTHKVLNDNRFVSFEHFGALLTEIEKHAYSSKELWRLHAAHALMMVSRTSCTMLTHSPCYRYRLIFSWKFYQINLVFCILCITFRFISCCRSLLLDEVDCIKRIAFGVVNACSGETTLSYSWNPPIKLK</sequence>
<evidence type="ECO:0000313" key="2">
    <source>
        <dbReference type="EMBL" id="VDO15536.1"/>
    </source>
</evidence>
<protein>
    <submittedName>
        <fullName evidence="4">Carrier domain-containing protein</fullName>
    </submittedName>
</protein>
<reference evidence="4" key="1">
    <citation type="submission" date="2017-02" db="UniProtKB">
        <authorList>
            <consortium name="WormBaseParasite"/>
        </authorList>
    </citation>
    <scope>IDENTIFICATION</scope>
</reference>
<dbReference type="AlphaFoldDB" id="A0A0R3QDS2"/>
<name>A0A0R3QDS2_9BILA</name>